<evidence type="ECO:0000259" key="2">
    <source>
        <dbReference type="PROSITE" id="PS50110"/>
    </source>
</evidence>
<dbReference type="Gene3D" id="3.40.50.2300">
    <property type="match status" value="1"/>
</dbReference>
<feature type="modified residue" description="4-aspartylphosphate" evidence="1">
    <location>
        <position position="47"/>
    </location>
</feature>
<dbReference type="Pfam" id="PF00072">
    <property type="entry name" value="Response_reg"/>
    <property type="match status" value="1"/>
</dbReference>
<reference evidence="3" key="1">
    <citation type="submission" date="2020-10" db="EMBL/GenBank/DDBJ databases">
        <title>Taxonomic study of unclassified bacteria belonging to the class Ktedonobacteria.</title>
        <authorList>
            <person name="Yabe S."/>
            <person name="Wang C.M."/>
            <person name="Zheng Y."/>
            <person name="Sakai Y."/>
            <person name="Cavaletti L."/>
            <person name="Monciardini P."/>
            <person name="Donadio S."/>
        </authorList>
    </citation>
    <scope>NUCLEOTIDE SEQUENCE</scope>
    <source>
        <strain evidence="3">SOSP1-1</strain>
    </source>
</reference>
<dbReference type="Proteomes" id="UP000612362">
    <property type="component" value="Unassembled WGS sequence"/>
</dbReference>
<dbReference type="SUPFAM" id="SSF52172">
    <property type="entry name" value="CheY-like"/>
    <property type="match status" value="1"/>
</dbReference>
<dbReference type="InterPro" id="IPR052048">
    <property type="entry name" value="ST_Response_Regulator"/>
</dbReference>
<evidence type="ECO:0000256" key="1">
    <source>
        <dbReference type="PROSITE-ProRule" id="PRU00169"/>
    </source>
</evidence>
<dbReference type="InterPro" id="IPR001789">
    <property type="entry name" value="Sig_transdc_resp-reg_receiver"/>
</dbReference>
<dbReference type="InterPro" id="IPR011006">
    <property type="entry name" value="CheY-like_superfamily"/>
</dbReference>
<comment type="caution">
    <text evidence="3">The sequence shown here is derived from an EMBL/GenBank/DDBJ whole genome shotgun (WGS) entry which is preliminary data.</text>
</comment>
<sequence>MVEDDEILSDVISRNLHMRQHHVDVAHDGLVALNLLGAKTFDLIIFDLDFPGQAGWDLLRTVLQEPYLHTNVVLKQRWAFPVVVLSVMRVSIQLLTELQLLAYVPKPFAMEALLHFAAQATTRSPDTVR</sequence>
<dbReference type="SMART" id="SM00448">
    <property type="entry name" value="REC"/>
    <property type="match status" value="1"/>
</dbReference>
<proteinExistence type="predicted"/>
<feature type="domain" description="Response regulatory" evidence="2">
    <location>
        <begin position="1"/>
        <end position="121"/>
    </location>
</feature>
<keyword evidence="4" id="KW-1185">Reference proteome</keyword>
<dbReference type="PANTHER" id="PTHR43228:SF1">
    <property type="entry name" value="TWO-COMPONENT RESPONSE REGULATOR ARR22"/>
    <property type="match status" value="1"/>
</dbReference>
<dbReference type="AlphaFoldDB" id="A0A8J3MWL8"/>
<evidence type="ECO:0000313" key="3">
    <source>
        <dbReference type="EMBL" id="GHO48793.1"/>
    </source>
</evidence>
<protein>
    <recommendedName>
        <fullName evidence="2">Response regulatory domain-containing protein</fullName>
    </recommendedName>
</protein>
<dbReference type="EMBL" id="BNJF01000004">
    <property type="protein sequence ID" value="GHO48793.1"/>
    <property type="molecule type" value="Genomic_DNA"/>
</dbReference>
<dbReference type="GO" id="GO:0000160">
    <property type="term" value="P:phosphorelay signal transduction system"/>
    <property type="evidence" value="ECO:0007669"/>
    <property type="project" value="InterPro"/>
</dbReference>
<evidence type="ECO:0000313" key="4">
    <source>
        <dbReference type="Proteomes" id="UP000612362"/>
    </source>
</evidence>
<dbReference type="PANTHER" id="PTHR43228">
    <property type="entry name" value="TWO-COMPONENT RESPONSE REGULATOR"/>
    <property type="match status" value="1"/>
</dbReference>
<name>A0A8J3MWL8_9CHLR</name>
<accession>A0A8J3MWL8</accession>
<organism evidence="3 4">
    <name type="scientific">Ktedonospora formicarum</name>
    <dbReference type="NCBI Taxonomy" id="2778364"/>
    <lineage>
        <taxon>Bacteria</taxon>
        <taxon>Bacillati</taxon>
        <taxon>Chloroflexota</taxon>
        <taxon>Ktedonobacteria</taxon>
        <taxon>Ktedonobacterales</taxon>
        <taxon>Ktedonobacteraceae</taxon>
        <taxon>Ktedonospora</taxon>
    </lineage>
</organism>
<keyword evidence="1" id="KW-0597">Phosphoprotein</keyword>
<gene>
    <name evidence="3" type="ORF">KSX_69560</name>
</gene>
<dbReference type="PROSITE" id="PS50110">
    <property type="entry name" value="RESPONSE_REGULATORY"/>
    <property type="match status" value="1"/>
</dbReference>